<evidence type="ECO:0000313" key="2">
    <source>
        <dbReference type="Proteomes" id="UP001070352"/>
    </source>
</evidence>
<accession>A0A9Q4DUN4</accession>
<dbReference type="AlphaFoldDB" id="A0A9Q4DUN4"/>
<protein>
    <submittedName>
        <fullName evidence="1">Uncharacterized protein</fullName>
    </submittedName>
</protein>
<gene>
    <name evidence="1" type="ORF">MOC45_21220</name>
</gene>
<organism evidence="1 2">
    <name type="scientific">Bacillus spizizenii</name>
    <name type="common">Bacillus subtilis subsp. spizizenii</name>
    <dbReference type="NCBI Taxonomy" id="96241"/>
    <lineage>
        <taxon>Bacteria</taxon>
        <taxon>Bacillati</taxon>
        <taxon>Bacillota</taxon>
        <taxon>Bacilli</taxon>
        <taxon>Bacillales</taxon>
        <taxon>Bacillaceae</taxon>
        <taxon>Bacillus</taxon>
    </lineage>
</organism>
<proteinExistence type="predicted"/>
<evidence type="ECO:0000313" key="1">
    <source>
        <dbReference type="EMBL" id="MCY8123065.1"/>
    </source>
</evidence>
<name>A0A9Q4DUN4_BACSC</name>
<sequence length="178" mass="20947">MSNPFECLTDEQYTLLENFIDNEFSKVDEPNLDHLTNSGVLFPDRLPHEWDTLPDEWDRMMENQGIVNLEDHELSKYLEKWLRLLGYAYWVRGIREANFNILERCANYVKDYVFAHAQGGREQKSAVAGSHPLYRTVLERLTVAQEQLFTLNGMIYKWEKIEFSISRAITNRAGRPSR</sequence>
<reference evidence="1" key="1">
    <citation type="submission" date="2022-02" db="EMBL/GenBank/DDBJ databases">
        <title>Crop Bioprotection Bacillus Genome Sequencing.</title>
        <authorList>
            <person name="Dunlap C."/>
        </authorList>
    </citation>
    <scope>NUCLEOTIDE SEQUENCE</scope>
    <source>
        <strain evidence="1">M18B4</strain>
    </source>
</reference>
<dbReference type="EMBL" id="JALANJ010000053">
    <property type="protein sequence ID" value="MCY8123065.1"/>
    <property type="molecule type" value="Genomic_DNA"/>
</dbReference>
<dbReference type="Proteomes" id="UP001070352">
    <property type="component" value="Unassembled WGS sequence"/>
</dbReference>
<comment type="caution">
    <text evidence="1">The sequence shown here is derived from an EMBL/GenBank/DDBJ whole genome shotgun (WGS) entry which is preliminary data.</text>
</comment>